<proteinExistence type="predicted"/>
<feature type="chain" id="PRO_5039072047" description="Lipoprotein" evidence="2">
    <location>
        <begin position="20"/>
        <end position="252"/>
    </location>
</feature>
<accession>A0A5N5EH20</accession>
<feature type="signal peptide" evidence="2">
    <location>
        <begin position="1"/>
        <end position="19"/>
    </location>
</feature>
<dbReference type="EMBL" id="VYUA01000022">
    <property type="protein sequence ID" value="KAB2590188.1"/>
    <property type="molecule type" value="Genomic_DNA"/>
</dbReference>
<evidence type="ECO:0008006" key="5">
    <source>
        <dbReference type="Google" id="ProtNLM"/>
    </source>
</evidence>
<dbReference type="AlphaFoldDB" id="A0A5N5EH20"/>
<reference evidence="3 4" key="1">
    <citation type="submission" date="2019-09" db="EMBL/GenBank/DDBJ databases">
        <authorList>
            <person name="Liu P."/>
        </authorList>
    </citation>
    <scope>NUCLEOTIDE SEQUENCE [LARGE SCALE GENOMIC DNA]</scope>
    <source>
        <strain evidence="3 4">TRM68085</strain>
    </source>
</reference>
<dbReference type="RefSeq" id="WP_151511992.1">
    <property type="nucleotide sequence ID" value="NZ_VYUA01000022.1"/>
</dbReference>
<keyword evidence="2" id="KW-0732">Signal</keyword>
<evidence type="ECO:0000313" key="3">
    <source>
        <dbReference type="EMBL" id="KAB2590188.1"/>
    </source>
</evidence>
<feature type="region of interest" description="Disordered" evidence="1">
    <location>
        <begin position="23"/>
        <end position="104"/>
    </location>
</feature>
<protein>
    <recommendedName>
        <fullName evidence="5">Lipoprotein</fullName>
    </recommendedName>
</protein>
<dbReference type="Proteomes" id="UP000326907">
    <property type="component" value="Unassembled WGS sequence"/>
</dbReference>
<comment type="caution">
    <text evidence="3">The sequence shown here is derived from an EMBL/GenBank/DDBJ whole genome shotgun (WGS) entry which is preliminary data.</text>
</comment>
<feature type="compositionally biased region" description="Low complexity" evidence="1">
    <location>
        <begin position="38"/>
        <end position="74"/>
    </location>
</feature>
<evidence type="ECO:0000256" key="2">
    <source>
        <dbReference type="SAM" id="SignalP"/>
    </source>
</evidence>
<gene>
    <name evidence="3" type="ORF">F5983_22880</name>
</gene>
<name>A0A5N5EH20_9ACTN</name>
<evidence type="ECO:0000313" key="4">
    <source>
        <dbReference type="Proteomes" id="UP000326907"/>
    </source>
</evidence>
<keyword evidence="4" id="KW-1185">Reference proteome</keyword>
<organism evidence="3 4">
    <name type="scientific">Streptomyces arboris</name>
    <dbReference type="NCBI Taxonomy" id="2600619"/>
    <lineage>
        <taxon>Bacteria</taxon>
        <taxon>Bacillati</taxon>
        <taxon>Actinomycetota</taxon>
        <taxon>Actinomycetes</taxon>
        <taxon>Kitasatosporales</taxon>
        <taxon>Streptomycetaceae</taxon>
        <taxon>Streptomyces</taxon>
    </lineage>
</organism>
<sequence length="252" mass="25379">MRNPFLAGAAVVMTVAALAACGSSADGNDSEAAGAQRPAASGPSVPGPSATTPTPPASAATPSAPTAPATEEPAVPGPSAPAATAEGPKTPSDEITPATGTFTKKQKEYLEDRVPKGMDPAAVLQTGQETCDKLRYLVKADRDTAVGAIATEEIPDAPAAVAGLCPQHQDLVDEAAYAYADGTHTGKTLRPGVYRSASPTTHCSWQIEGAGGKELASGTSDTGKSRKITIPKSARTFTSTGCYAWLAEGAKG</sequence>
<evidence type="ECO:0000256" key="1">
    <source>
        <dbReference type="SAM" id="MobiDB-lite"/>
    </source>
</evidence>
<dbReference type="PROSITE" id="PS51257">
    <property type="entry name" value="PROKAR_LIPOPROTEIN"/>
    <property type="match status" value="1"/>
</dbReference>